<keyword evidence="2" id="KW-1185">Reference proteome</keyword>
<gene>
    <name evidence="1" type="ORF">NCTC10295_02268</name>
</gene>
<name>A0A378ULS4_BERDE</name>
<accession>A0A378ULS4</accession>
<dbReference type="EMBL" id="UGQS01000002">
    <property type="protein sequence ID" value="STZ77451.1"/>
    <property type="molecule type" value="Genomic_DNA"/>
</dbReference>
<reference evidence="1 2" key="1">
    <citation type="submission" date="2018-06" db="EMBL/GenBank/DDBJ databases">
        <authorList>
            <consortium name="Pathogen Informatics"/>
            <person name="Doyle S."/>
        </authorList>
    </citation>
    <scope>NUCLEOTIDE SEQUENCE [LARGE SCALE GENOMIC DNA]</scope>
    <source>
        <strain evidence="1 2">NCTC10295</strain>
    </source>
</reference>
<sequence length="337" mass="39046">MSGNKILLCMPSYSGIVQTFENNLRHHGFDVATIAADGSHFQYPSIAVQITTKFRQIVLRQKNAKEHLKSKILTDRLQQLLSEQTFDYALFIRADMFPLSMLQTIKQQNIPLIGYQWDGMNRYPDIWSYHPFFDKFYAFDSKDVHHGPGLSPSTNFYFDHLSRHTAAPQTDLYFIGAHQPEREHSLKLFVQYAEVHGFSLDCHLSTLNENIRAYHDCPAVQTSKTGFDYAENLARIQNARAIVDFKTPAHNGLSFRAFEALGYRKKLITTNAEIKKYDFYHPDNIFVWDGQHLDGLAEFMARPLHEFPAELYAKYSFGNWIRYILDIAPHQKISLPE</sequence>
<proteinExistence type="predicted"/>
<evidence type="ECO:0000313" key="2">
    <source>
        <dbReference type="Proteomes" id="UP000254651"/>
    </source>
</evidence>
<dbReference type="Proteomes" id="UP000254651">
    <property type="component" value="Unassembled WGS sequence"/>
</dbReference>
<evidence type="ECO:0000313" key="1">
    <source>
        <dbReference type="EMBL" id="STZ77451.1"/>
    </source>
</evidence>
<dbReference type="RefSeq" id="WP_066079719.1">
    <property type="nucleotide sequence ID" value="NZ_CP181246.1"/>
</dbReference>
<protein>
    <submittedName>
        <fullName evidence="1">Uncharacterized protein</fullName>
    </submittedName>
</protein>
<organism evidence="1 2">
    <name type="scientific">Bergeriella denitrificans</name>
    <name type="common">Neisseria denitrificans</name>
    <dbReference type="NCBI Taxonomy" id="494"/>
    <lineage>
        <taxon>Bacteria</taxon>
        <taxon>Pseudomonadati</taxon>
        <taxon>Pseudomonadota</taxon>
        <taxon>Betaproteobacteria</taxon>
        <taxon>Neisseriales</taxon>
        <taxon>Neisseriaceae</taxon>
        <taxon>Bergeriella</taxon>
    </lineage>
</organism>
<dbReference type="AlphaFoldDB" id="A0A378ULS4"/>